<organism evidence="1 2">
    <name type="scientific">Laodelphax striatellus</name>
    <name type="common">Small brown planthopper</name>
    <name type="synonym">Delphax striatella</name>
    <dbReference type="NCBI Taxonomy" id="195883"/>
    <lineage>
        <taxon>Eukaryota</taxon>
        <taxon>Metazoa</taxon>
        <taxon>Ecdysozoa</taxon>
        <taxon>Arthropoda</taxon>
        <taxon>Hexapoda</taxon>
        <taxon>Insecta</taxon>
        <taxon>Pterygota</taxon>
        <taxon>Neoptera</taxon>
        <taxon>Paraneoptera</taxon>
        <taxon>Hemiptera</taxon>
        <taxon>Auchenorrhyncha</taxon>
        <taxon>Fulgoroidea</taxon>
        <taxon>Delphacidae</taxon>
        <taxon>Criomorphinae</taxon>
        <taxon>Laodelphax</taxon>
    </lineage>
</organism>
<reference evidence="1 2" key="1">
    <citation type="journal article" date="2017" name="Gigascience">
        <title>Genome sequence of the small brown planthopper, Laodelphax striatellus.</title>
        <authorList>
            <person name="Zhu J."/>
            <person name="Jiang F."/>
            <person name="Wang X."/>
            <person name="Yang P."/>
            <person name="Bao Y."/>
            <person name="Zhao W."/>
            <person name="Wang W."/>
            <person name="Lu H."/>
            <person name="Wang Q."/>
            <person name="Cui N."/>
            <person name="Li J."/>
            <person name="Chen X."/>
            <person name="Luo L."/>
            <person name="Yu J."/>
            <person name="Kang L."/>
            <person name="Cui F."/>
        </authorList>
    </citation>
    <scope>NUCLEOTIDE SEQUENCE [LARGE SCALE GENOMIC DNA]</scope>
    <source>
        <strain evidence="1">Lst14</strain>
    </source>
</reference>
<proteinExistence type="predicted"/>
<evidence type="ECO:0000313" key="2">
    <source>
        <dbReference type="Proteomes" id="UP000291343"/>
    </source>
</evidence>
<dbReference type="SMR" id="A0A482WRY7"/>
<name>A0A482WRY7_LAOST</name>
<protein>
    <submittedName>
        <fullName evidence="1">Uncharacterized protein</fullName>
    </submittedName>
</protein>
<comment type="caution">
    <text evidence="1">The sequence shown here is derived from an EMBL/GenBank/DDBJ whole genome shotgun (WGS) entry which is preliminary data.</text>
</comment>
<gene>
    <name evidence="1" type="ORF">LSTR_LSTR005852</name>
</gene>
<dbReference type="AlphaFoldDB" id="A0A482WRY7"/>
<dbReference type="OrthoDB" id="10447443at2759"/>
<evidence type="ECO:0000313" key="1">
    <source>
        <dbReference type="EMBL" id="RZF36036.1"/>
    </source>
</evidence>
<sequence>MLKSEIALVLNNMAVNFANMLNSFVDNLYKSETTDDCLETSAVSEHCDSIANKVIELNHVNNELISIESRLMEHYNTNKLKNCQLITEKEANILMSLNEKLLFLHEEVRQIKSALFSFKHEKALLIPKEAQKDFLKTVEVLSDLNNNLEKVLGDKRESSDESLKNFIEVFEKYQMEMKQAVCVLSKTYSELKNENMTMKNLTKRDYELRLR</sequence>
<dbReference type="EMBL" id="QKKF02027168">
    <property type="protein sequence ID" value="RZF36036.1"/>
    <property type="molecule type" value="Genomic_DNA"/>
</dbReference>
<keyword evidence="2" id="KW-1185">Reference proteome</keyword>
<dbReference type="InParanoid" id="A0A482WRY7"/>
<accession>A0A482WRY7</accession>
<dbReference type="Proteomes" id="UP000291343">
    <property type="component" value="Unassembled WGS sequence"/>
</dbReference>